<evidence type="ECO:0000313" key="6">
    <source>
        <dbReference type="EMBL" id="CAJ1496719.1"/>
    </source>
</evidence>
<dbReference type="PROSITE" id="PS50977">
    <property type="entry name" value="HTH_TETR_2"/>
    <property type="match status" value="1"/>
</dbReference>
<evidence type="ECO:0000256" key="3">
    <source>
        <dbReference type="ARBA" id="ARBA00023163"/>
    </source>
</evidence>
<dbReference type="SUPFAM" id="SSF46689">
    <property type="entry name" value="Homeodomain-like"/>
    <property type="match status" value="1"/>
</dbReference>
<dbReference type="InterPro" id="IPR050109">
    <property type="entry name" value="HTH-type_TetR-like_transc_reg"/>
</dbReference>
<evidence type="ECO:0000259" key="5">
    <source>
        <dbReference type="PROSITE" id="PS50977"/>
    </source>
</evidence>
<dbReference type="PANTHER" id="PTHR30055">
    <property type="entry name" value="HTH-TYPE TRANSCRIPTIONAL REGULATOR RUTR"/>
    <property type="match status" value="1"/>
</dbReference>
<sequence>MGGAKAGTAVGLRERKKRRTRATLIEAAVQLCLDQGYDNTTVEQIAAAAEVSPRTFSRYFATKDAVVLTLLEDLVDLVHDELATIPYEVPVLEALRRAHVHVLDAVGSGSVTGVSSERIALMLRILNSTPTLKSAATEFTPRATLVALADRLGVGVEDRRVALVAGIWATIIVTACGDLNADRDGLKLGPDLMVKRICEVFEQFAGLTVGLG</sequence>
<organism evidence="6 7">
    <name type="scientific">[Mycobacterium] burgundiense</name>
    <dbReference type="NCBI Taxonomy" id="3064286"/>
    <lineage>
        <taxon>Bacteria</taxon>
        <taxon>Bacillati</taxon>
        <taxon>Actinomycetota</taxon>
        <taxon>Actinomycetes</taxon>
        <taxon>Mycobacteriales</taxon>
        <taxon>Mycobacteriaceae</taxon>
        <taxon>Mycolicibacterium</taxon>
    </lineage>
</organism>
<keyword evidence="1" id="KW-0805">Transcription regulation</keyword>
<dbReference type="InterPro" id="IPR001647">
    <property type="entry name" value="HTH_TetR"/>
</dbReference>
<dbReference type="InterPro" id="IPR023772">
    <property type="entry name" value="DNA-bd_HTH_TetR-type_CS"/>
</dbReference>
<dbReference type="PROSITE" id="PS01081">
    <property type="entry name" value="HTH_TETR_1"/>
    <property type="match status" value="1"/>
</dbReference>
<keyword evidence="7" id="KW-1185">Reference proteome</keyword>
<dbReference type="PANTHER" id="PTHR30055:SF238">
    <property type="entry name" value="MYCOFACTOCIN BIOSYNTHESIS TRANSCRIPTIONAL REGULATOR MFTR-RELATED"/>
    <property type="match status" value="1"/>
</dbReference>
<dbReference type="InterPro" id="IPR009057">
    <property type="entry name" value="Homeodomain-like_sf"/>
</dbReference>
<keyword evidence="3" id="KW-0804">Transcription</keyword>
<dbReference type="Proteomes" id="UP001190465">
    <property type="component" value="Chromosome"/>
</dbReference>
<keyword evidence="2 4" id="KW-0238">DNA-binding</keyword>
<dbReference type="RefSeq" id="WP_308481050.1">
    <property type="nucleotide sequence ID" value="NZ_OY726397.1"/>
</dbReference>
<reference evidence="6 7" key="1">
    <citation type="submission" date="2023-08" db="EMBL/GenBank/DDBJ databases">
        <authorList>
            <person name="Folkvardsen B D."/>
            <person name="Norman A."/>
        </authorList>
    </citation>
    <scope>NUCLEOTIDE SEQUENCE [LARGE SCALE GENOMIC DNA]</scope>
    <source>
        <strain evidence="6 7">Mu0053</strain>
    </source>
</reference>
<dbReference type="EMBL" id="OY726397">
    <property type="protein sequence ID" value="CAJ1496719.1"/>
    <property type="molecule type" value="Genomic_DNA"/>
</dbReference>
<dbReference type="PRINTS" id="PR00455">
    <property type="entry name" value="HTHTETR"/>
</dbReference>
<gene>
    <name evidence="6" type="ORF">MU0053_000724</name>
</gene>
<name>A0ABM9LCJ6_9MYCO</name>
<feature type="domain" description="HTH tetR-type" evidence="5">
    <location>
        <begin position="18"/>
        <end position="78"/>
    </location>
</feature>
<feature type="DNA-binding region" description="H-T-H motif" evidence="4">
    <location>
        <begin position="41"/>
        <end position="60"/>
    </location>
</feature>
<dbReference type="Pfam" id="PF00440">
    <property type="entry name" value="TetR_N"/>
    <property type="match status" value="1"/>
</dbReference>
<evidence type="ECO:0000256" key="2">
    <source>
        <dbReference type="ARBA" id="ARBA00023125"/>
    </source>
</evidence>
<evidence type="ECO:0000313" key="7">
    <source>
        <dbReference type="Proteomes" id="UP001190465"/>
    </source>
</evidence>
<proteinExistence type="predicted"/>
<evidence type="ECO:0000256" key="1">
    <source>
        <dbReference type="ARBA" id="ARBA00023015"/>
    </source>
</evidence>
<dbReference type="Gene3D" id="1.10.357.10">
    <property type="entry name" value="Tetracycline Repressor, domain 2"/>
    <property type="match status" value="1"/>
</dbReference>
<protein>
    <submittedName>
        <fullName evidence="6">TetR family transcriptional regulator</fullName>
    </submittedName>
</protein>
<accession>A0ABM9LCJ6</accession>
<evidence type="ECO:0000256" key="4">
    <source>
        <dbReference type="PROSITE-ProRule" id="PRU00335"/>
    </source>
</evidence>